<dbReference type="Proteomes" id="UP000326595">
    <property type="component" value="Chromosome"/>
</dbReference>
<evidence type="ECO:0000313" key="3">
    <source>
        <dbReference type="Proteomes" id="UP000326595"/>
    </source>
</evidence>
<reference evidence="2" key="1">
    <citation type="submission" date="2019-09" db="EMBL/GenBank/DDBJ databases">
        <authorList>
            <person name="Chandra G."/>
            <person name="Truman W A."/>
        </authorList>
    </citation>
    <scope>NUCLEOTIDE SEQUENCE [LARGE SCALE GENOMIC DNA]</scope>
    <source>
        <strain evidence="2">PS652</strain>
    </source>
</reference>
<dbReference type="EMBL" id="CABVHG010000007">
    <property type="protein sequence ID" value="VVM65866.1"/>
    <property type="molecule type" value="Genomic_DNA"/>
</dbReference>
<organism evidence="2">
    <name type="scientific">Pseudomonas fluorescens</name>
    <dbReference type="NCBI Taxonomy" id="294"/>
    <lineage>
        <taxon>Bacteria</taxon>
        <taxon>Pseudomonadati</taxon>
        <taxon>Pseudomonadota</taxon>
        <taxon>Gammaproteobacteria</taxon>
        <taxon>Pseudomonadales</taxon>
        <taxon>Pseudomonadaceae</taxon>
        <taxon>Pseudomonas</taxon>
    </lineage>
</organism>
<name>A0A5E6RCD2_PSEFL</name>
<protein>
    <submittedName>
        <fullName evidence="2">Uncharacterized protein</fullName>
    </submittedName>
</protein>
<gene>
    <name evidence="2" type="ORF">PS652_01521</name>
    <name evidence="1" type="ORF">PS652_01997</name>
</gene>
<evidence type="ECO:0000313" key="1">
    <source>
        <dbReference type="EMBL" id="CAK9889168.1"/>
    </source>
</evidence>
<reference evidence="1 3" key="2">
    <citation type="submission" date="2024-03" db="EMBL/GenBank/DDBJ databases">
        <authorList>
            <person name="Alaster D. Moffat"/>
            <person name="Govind Chandra"/>
            <person name="Andrew W. Truman"/>
        </authorList>
    </citation>
    <scope>NUCLEOTIDE SEQUENCE [LARGE SCALE GENOMIC DNA]</scope>
    <source>
        <strain evidence="1">PS652</strain>
    </source>
</reference>
<dbReference type="Gene3D" id="2.20.28.160">
    <property type="match status" value="1"/>
</dbReference>
<dbReference type="EMBL" id="OZ024668">
    <property type="protein sequence ID" value="CAK9889168.1"/>
    <property type="molecule type" value="Genomic_DNA"/>
</dbReference>
<accession>A0A5E6RCD2</accession>
<proteinExistence type="predicted"/>
<dbReference type="AlphaFoldDB" id="A0A5E6RCD2"/>
<sequence length="76" mass="8418">MLSRYLREGSQMAKCKKCDAELRFDLDDTKDQIEVICPKCGARHAIRWVASSPLIPGAQFEVQLIDGRGGNDHGNG</sequence>
<evidence type="ECO:0000313" key="2">
    <source>
        <dbReference type="EMBL" id="VVM65866.1"/>
    </source>
</evidence>